<feature type="compositionally biased region" description="Polar residues" evidence="1">
    <location>
        <begin position="53"/>
        <end position="70"/>
    </location>
</feature>
<dbReference type="OrthoDB" id="4159838at2759"/>
<keyword evidence="3" id="KW-1185">Reference proteome</keyword>
<organism evidence="2 3">
    <name type="scientific">Botryosphaeria dothidea</name>
    <dbReference type="NCBI Taxonomy" id="55169"/>
    <lineage>
        <taxon>Eukaryota</taxon>
        <taxon>Fungi</taxon>
        <taxon>Dikarya</taxon>
        <taxon>Ascomycota</taxon>
        <taxon>Pezizomycotina</taxon>
        <taxon>Dothideomycetes</taxon>
        <taxon>Dothideomycetes incertae sedis</taxon>
        <taxon>Botryosphaeriales</taxon>
        <taxon>Botryosphaeriaceae</taxon>
        <taxon>Botryosphaeria</taxon>
    </lineage>
</organism>
<feature type="region of interest" description="Disordered" evidence="1">
    <location>
        <begin position="53"/>
        <end position="98"/>
    </location>
</feature>
<name>A0A8H4N3V2_9PEZI</name>
<feature type="compositionally biased region" description="Acidic residues" evidence="1">
    <location>
        <begin position="789"/>
        <end position="803"/>
    </location>
</feature>
<feature type="region of interest" description="Disordered" evidence="1">
    <location>
        <begin position="702"/>
        <end position="735"/>
    </location>
</feature>
<dbReference type="EMBL" id="WWBZ02000022">
    <property type="protein sequence ID" value="KAF4308035.1"/>
    <property type="molecule type" value="Genomic_DNA"/>
</dbReference>
<reference evidence="2" key="1">
    <citation type="submission" date="2020-04" db="EMBL/GenBank/DDBJ databases">
        <title>Genome Assembly and Annotation of Botryosphaeria dothidea sdau 11-99, a Latent Pathogen of Apple Fruit Ring Rot in China.</title>
        <authorList>
            <person name="Yu C."/>
            <person name="Diao Y."/>
            <person name="Lu Q."/>
            <person name="Zhao J."/>
            <person name="Cui S."/>
            <person name="Peng C."/>
            <person name="He B."/>
            <person name="Liu H."/>
        </authorList>
    </citation>
    <scope>NUCLEOTIDE SEQUENCE [LARGE SCALE GENOMIC DNA]</scope>
    <source>
        <strain evidence="2">Sdau11-99</strain>
    </source>
</reference>
<proteinExistence type="predicted"/>
<evidence type="ECO:0000256" key="1">
    <source>
        <dbReference type="SAM" id="MobiDB-lite"/>
    </source>
</evidence>
<comment type="caution">
    <text evidence="2">The sequence shown here is derived from an EMBL/GenBank/DDBJ whole genome shotgun (WGS) entry which is preliminary data.</text>
</comment>
<feature type="compositionally biased region" description="Basic and acidic residues" evidence="1">
    <location>
        <begin position="73"/>
        <end position="82"/>
    </location>
</feature>
<dbReference type="AlphaFoldDB" id="A0A8H4N3V2"/>
<feature type="region of interest" description="Disordered" evidence="1">
    <location>
        <begin position="784"/>
        <end position="839"/>
    </location>
</feature>
<sequence>MSHNQNFPNIAAYLAASNPGEPPWTTSRCNRLLRPLTAQLKVLREVVYPQLHTSAVSSQAPSSRLGSAPSSKIEAREDDQSHHGGRRRSFDDPDWMPVGLEKRGTKRLYSNRSMKAAARVAPTARKPGEISMPTPLIAHQMKFDDPPRSAVEQSTGWKFLQTPKKRRFPMLKHDHGPDLRRESSGQQQRHVERFLQAFRGLLQATQPADPPRESKTGTRSLMSTCLRQVPTYIDGRQHWEDEENIEKVDVSEEIYQQLEKLGTSAGWRPLREVVRAHGVALVTTAIAESLLDTSSIEQLVRQCYLSLAFDEAEEILSAFAFTTAPIPPPNTSRDELIQFDDTRFGGLAAAHAWAQRADEWSFFYRLVRSMLLLDLLPIEWTSTARFKQIWSRIIRNISDSKSPAHSEACKFFHTVLSLACGISAAEINDSLSDEGGNDRSTNTLVHINKALNTTVSSLSAIFAAIFLLPDEEASYGRDGRYAMKHALESLAIDITYHILGGHLDSMVSRSDFAMERLSNIVTCAIIAGVKNDQPPPVIAPSPITMHITALARVEETTGQQLLNLPAIVCSVAETCGKAYSPKSPENVFQVLKSIVTGLKSYRVSSIDDGKFTESTLSQDWETVGFPSWFLKRLALDSANEFADHKEASIGNSKEYFQFALHIEHEMQNIRMPQHDTRFFHKDAAYHVGYRWESGISEWVEATPRRSRWDVRPPEEKGTKEDEGPPSSPLKVSTPARPSLSQLLLANTTPDVLANTPTSVFANAMRTAPPSTPAFTSTPVALKTLRREDDYEDDEGFTEDDTDELALTSPVQAPPSSPQMPQRKRARKSGGGDRSSSSRSVMTLSAAFGLDGADSDDELSFL</sequence>
<evidence type="ECO:0000313" key="2">
    <source>
        <dbReference type="EMBL" id="KAF4308035.1"/>
    </source>
</evidence>
<gene>
    <name evidence="2" type="ORF">GTA08_BOTSDO03547</name>
</gene>
<dbReference type="Proteomes" id="UP000572817">
    <property type="component" value="Unassembled WGS sequence"/>
</dbReference>
<accession>A0A8H4N3V2</accession>
<evidence type="ECO:0000313" key="3">
    <source>
        <dbReference type="Proteomes" id="UP000572817"/>
    </source>
</evidence>
<protein>
    <submittedName>
        <fullName evidence="2">Uncharacterized protein</fullName>
    </submittedName>
</protein>
<feature type="compositionally biased region" description="Basic and acidic residues" evidence="1">
    <location>
        <begin position="702"/>
        <end position="722"/>
    </location>
</feature>